<organism evidence="2 3">
    <name type="scientific">Endocarpon pusillum</name>
    <dbReference type="NCBI Taxonomy" id="364733"/>
    <lineage>
        <taxon>Eukaryota</taxon>
        <taxon>Fungi</taxon>
        <taxon>Dikarya</taxon>
        <taxon>Ascomycota</taxon>
        <taxon>Pezizomycotina</taxon>
        <taxon>Eurotiomycetes</taxon>
        <taxon>Chaetothyriomycetidae</taxon>
        <taxon>Verrucariales</taxon>
        <taxon>Verrucariaceae</taxon>
        <taxon>Endocarpon</taxon>
    </lineage>
</organism>
<keyword evidence="3" id="KW-1185">Reference proteome</keyword>
<dbReference type="PANTHER" id="PTHR28243:SF1">
    <property type="entry name" value="PYRIDOXAMINE 5'-PHOSPHATE OXIDASE ALR4036 FAMILY FMN-BINDING DOMAIN-CONTAINING PROTEIN"/>
    <property type="match status" value="1"/>
</dbReference>
<dbReference type="EMBL" id="JAACFV010000123">
    <property type="protein sequence ID" value="KAF7504924.1"/>
    <property type="molecule type" value="Genomic_DNA"/>
</dbReference>
<feature type="domain" description="Pyridoxamine 5'-phosphate oxidase Alr4036 family FMN-binding" evidence="1">
    <location>
        <begin position="11"/>
        <end position="134"/>
    </location>
</feature>
<name>A0A8H7DZD8_9EURO</name>
<accession>A0A8H7DZD8</accession>
<proteinExistence type="predicted"/>
<dbReference type="Gene3D" id="2.30.110.10">
    <property type="entry name" value="Electron Transport, Fmn-binding Protein, Chain A"/>
    <property type="match status" value="1"/>
</dbReference>
<evidence type="ECO:0000259" key="1">
    <source>
        <dbReference type="Pfam" id="PF12766"/>
    </source>
</evidence>
<dbReference type="GO" id="GO:0010181">
    <property type="term" value="F:FMN binding"/>
    <property type="evidence" value="ECO:0007669"/>
    <property type="project" value="InterPro"/>
</dbReference>
<dbReference type="OrthoDB" id="5394411at2759"/>
<gene>
    <name evidence="2" type="ORF">GJ744_001571</name>
</gene>
<dbReference type="InterPro" id="IPR012349">
    <property type="entry name" value="Split_barrel_FMN-bd"/>
</dbReference>
<dbReference type="AlphaFoldDB" id="A0A8H7DZD8"/>
<dbReference type="SUPFAM" id="SSF50475">
    <property type="entry name" value="FMN-binding split barrel"/>
    <property type="match status" value="1"/>
</dbReference>
<evidence type="ECO:0000313" key="2">
    <source>
        <dbReference type="EMBL" id="KAF7504924.1"/>
    </source>
</evidence>
<sequence>MASTSSSGAAAPWKSTFDSHLKKVGSSPEFYLATVSHEGLPRVRACIHRGFWTSLPENSHNKLPKNPPVFDSDCPTFTTDARMSKVYDIFASGKGKGTLEQSRAGTGGGGPVEAVYWVKDISMQWRIKGQCWIIAADDVEHEGDGDMQNSGTVTMKAVLQRYMRKTGEDGDWSWKREVENHFGNLSPMMKGTFKNPPPGQPLKDGAGPGEALGQKAGELQEEDLARKNFRVAVLTPQEVEQLDLSDPAHNQRWRWTLTGDGKDEGIAEWEMVETWP</sequence>
<evidence type="ECO:0000313" key="3">
    <source>
        <dbReference type="Proteomes" id="UP000606974"/>
    </source>
</evidence>
<dbReference type="Pfam" id="PF12766">
    <property type="entry name" value="Pyridox_oxase_2"/>
    <property type="match status" value="1"/>
</dbReference>
<comment type="caution">
    <text evidence="2">The sequence shown here is derived from an EMBL/GenBank/DDBJ whole genome shotgun (WGS) entry which is preliminary data.</text>
</comment>
<dbReference type="Proteomes" id="UP000606974">
    <property type="component" value="Unassembled WGS sequence"/>
</dbReference>
<reference evidence="2" key="1">
    <citation type="submission" date="2020-02" db="EMBL/GenBank/DDBJ databases">
        <authorList>
            <person name="Palmer J.M."/>
        </authorList>
    </citation>
    <scope>NUCLEOTIDE SEQUENCE</scope>
    <source>
        <strain evidence="2">EPUS1.4</strain>
        <tissue evidence="2">Thallus</tissue>
    </source>
</reference>
<dbReference type="PANTHER" id="PTHR28243">
    <property type="entry name" value="AGL049CP"/>
    <property type="match status" value="1"/>
</dbReference>
<dbReference type="InterPro" id="IPR024624">
    <property type="entry name" value="Pyridox_Oxase_Alr4036_FMN-bd"/>
</dbReference>
<protein>
    <recommendedName>
        <fullName evidence="1">Pyridoxamine 5'-phosphate oxidase Alr4036 family FMN-binding domain-containing protein</fullName>
    </recommendedName>
</protein>